<name>A0A846MYC0_9PROT</name>
<evidence type="ECO:0000313" key="1">
    <source>
        <dbReference type="EMBL" id="NIK87967.1"/>
    </source>
</evidence>
<evidence type="ECO:0008006" key="3">
    <source>
        <dbReference type="Google" id="ProtNLM"/>
    </source>
</evidence>
<gene>
    <name evidence="1" type="ORF">FHS83_001285</name>
</gene>
<dbReference type="EMBL" id="JAASRM010000001">
    <property type="protein sequence ID" value="NIK87967.1"/>
    <property type="molecule type" value="Genomic_DNA"/>
</dbReference>
<accession>A0A846MYC0</accession>
<reference evidence="1 2" key="1">
    <citation type="submission" date="2020-03" db="EMBL/GenBank/DDBJ databases">
        <title>Genomic Encyclopedia of Type Strains, Phase IV (KMG-IV): sequencing the most valuable type-strain genomes for metagenomic binning, comparative biology and taxonomic classification.</title>
        <authorList>
            <person name="Goeker M."/>
        </authorList>
    </citation>
    <scope>NUCLEOTIDE SEQUENCE [LARGE SCALE GENOMIC DNA]</scope>
    <source>
        <strain evidence="1 2">DSM 19867</strain>
    </source>
</reference>
<dbReference type="AlphaFoldDB" id="A0A846MYC0"/>
<dbReference type="RefSeq" id="WP_167082005.1">
    <property type="nucleotide sequence ID" value="NZ_BAAADC010000001.1"/>
</dbReference>
<keyword evidence="2" id="KW-1185">Reference proteome</keyword>
<organism evidence="1 2">
    <name type="scientific">Rhizomicrobium palustre</name>
    <dbReference type="NCBI Taxonomy" id="189966"/>
    <lineage>
        <taxon>Bacteria</taxon>
        <taxon>Pseudomonadati</taxon>
        <taxon>Pseudomonadota</taxon>
        <taxon>Alphaproteobacteria</taxon>
        <taxon>Micropepsales</taxon>
        <taxon>Micropepsaceae</taxon>
        <taxon>Rhizomicrobium</taxon>
    </lineage>
</organism>
<dbReference type="InterPro" id="IPR032609">
    <property type="entry name" value="DUF4893"/>
</dbReference>
<evidence type="ECO:0000313" key="2">
    <source>
        <dbReference type="Proteomes" id="UP000570514"/>
    </source>
</evidence>
<proteinExistence type="predicted"/>
<sequence>MKAAKADQAFCPRYAGEVVSAANRRGLAAAITVALLFSVPALASWQDEASPRDADRLAHLNQARGQGLEDAARGNPGFYAAARSILSANAVASDAHRLVGTWHCRTMKLGGATPSIVYGWFRCRIAPRGDGTLSFEKLGGSTRISGTLYPDQGGFVYLGAQYVTAYGPAEKKPAYSGKGASAGANETPDDQIGLLTLTADGRARLELPYPVQESDFDVIELKR</sequence>
<comment type="caution">
    <text evidence="1">The sequence shown here is derived from an EMBL/GenBank/DDBJ whole genome shotgun (WGS) entry which is preliminary data.</text>
</comment>
<dbReference type="Proteomes" id="UP000570514">
    <property type="component" value="Unassembled WGS sequence"/>
</dbReference>
<protein>
    <recommendedName>
        <fullName evidence="3">DUF4893 domain-containing protein</fullName>
    </recommendedName>
</protein>
<dbReference type="Pfam" id="PF16233">
    <property type="entry name" value="DUF4893"/>
    <property type="match status" value="1"/>
</dbReference>